<comment type="caution">
    <text evidence="2">The sequence shown here is derived from an EMBL/GenBank/DDBJ whole genome shotgun (WGS) entry which is preliminary data.</text>
</comment>
<evidence type="ECO:0008006" key="4">
    <source>
        <dbReference type="Google" id="ProtNLM"/>
    </source>
</evidence>
<gene>
    <name evidence="2" type="ORF">GCM10008986_26110</name>
</gene>
<dbReference type="Pfam" id="PF01177">
    <property type="entry name" value="Asp_Glu_race"/>
    <property type="match status" value="1"/>
</dbReference>
<sequence length="111" mass="12537">MIVICTNTIHKVIPYMDKTLTIPIIHTADPTARKLQNEGIQRVGLLGTQYTMEQDFYTSRLEANGITVSIPNREDRQRLNAIILKNCASGKPASLQKFCFGHYKTVIQSRS</sequence>
<evidence type="ECO:0000256" key="1">
    <source>
        <dbReference type="ARBA" id="ARBA00023235"/>
    </source>
</evidence>
<dbReference type="InterPro" id="IPR001920">
    <property type="entry name" value="Asp/Glu_race"/>
</dbReference>
<reference evidence="2 3" key="1">
    <citation type="journal article" date="2019" name="Int. J. Syst. Evol. Microbiol.">
        <title>The Global Catalogue of Microorganisms (GCM) 10K type strain sequencing project: providing services to taxonomists for standard genome sequencing and annotation.</title>
        <authorList>
            <consortium name="The Broad Institute Genomics Platform"/>
            <consortium name="The Broad Institute Genome Sequencing Center for Infectious Disease"/>
            <person name="Wu L."/>
            <person name="Ma J."/>
        </authorList>
    </citation>
    <scope>NUCLEOTIDE SEQUENCE [LARGE SCALE GENOMIC DNA]</scope>
    <source>
        <strain evidence="2 3">JCM 12389</strain>
    </source>
</reference>
<proteinExistence type="predicted"/>
<organism evidence="2 3">
    <name type="scientific">Salinibacillus aidingensis</name>
    <dbReference type="NCBI Taxonomy" id="237684"/>
    <lineage>
        <taxon>Bacteria</taxon>
        <taxon>Bacillati</taxon>
        <taxon>Bacillota</taxon>
        <taxon>Bacilli</taxon>
        <taxon>Bacillales</taxon>
        <taxon>Bacillaceae</taxon>
        <taxon>Salinibacillus</taxon>
    </lineage>
</organism>
<dbReference type="Proteomes" id="UP001500880">
    <property type="component" value="Unassembled WGS sequence"/>
</dbReference>
<dbReference type="SUPFAM" id="SSF53681">
    <property type="entry name" value="Aspartate/glutamate racemase"/>
    <property type="match status" value="2"/>
</dbReference>
<keyword evidence="1" id="KW-0413">Isomerase</keyword>
<dbReference type="Gene3D" id="3.40.50.1860">
    <property type="match status" value="2"/>
</dbReference>
<protein>
    <recommendedName>
        <fullName evidence="4">Aspartate racemase</fullName>
    </recommendedName>
</protein>
<keyword evidence="3" id="KW-1185">Reference proteome</keyword>
<dbReference type="InterPro" id="IPR015942">
    <property type="entry name" value="Asp/Glu/hydantoin_racemase"/>
</dbReference>
<accession>A0ABN1BJ53</accession>
<dbReference type="PANTHER" id="PTHR21198:SF7">
    <property type="entry name" value="ASPARTATE-GLUTAMATE RACEMASE FAMILY"/>
    <property type="match status" value="1"/>
</dbReference>
<evidence type="ECO:0000313" key="3">
    <source>
        <dbReference type="Proteomes" id="UP001500880"/>
    </source>
</evidence>
<dbReference type="EMBL" id="BAAADO010000005">
    <property type="protein sequence ID" value="GAA0497858.1"/>
    <property type="molecule type" value="Genomic_DNA"/>
</dbReference>
<name>A0ABN1BJ53_9BACI</name>
<dbReference type="PANTHER" id="PTHR21198">
    <property type="entry name" value="GLUTAMATE RACEMASE"/>
    <property type="match status" value="1"/>
</dbReference>
<evidence type="ECO:0000313" key="2">
    <source>
        <dbReference type="EMBL" id="GAA0497858.1"/>
    </source>
</evidence>